<dbReference type="GO" id="GO:0046040">
    <property type="term" value="P:IMP metabolic process"/>
    <property type="evidence" value="ECO:0007669"/>
    <property type="project" value="TreeGrafter"/>
</dbReference>
<dbReference type="GO" id="GO:0005525">
    <property type="term" value="F:GTP binding"/>
    <property type="evidence" value="ECO:0007669"/>
    <property type="project" value="UniProtKB-UniRule"/>
</dbReference>
<dbReference type="PANTHER" id="PTHR11846">
    <property type="entry name" value="ADENYLOSUCCINATE SYNTHETASE"/>
    <property type="match status" value="1"/>
</dbReference>
<dbReference type="EC" id="6.3.4.4" evidence="7 8"/>
<comment type="caution">
    <text evidence="7">Lacks conserved residue(s) required for the propagation of feature annotation.</text>
</comment>
<dbReference type="PROSITE" id="PS01266">
    <property type="entry name" value="ADENYLOSUCCIN_SYN_1"/>
    <property type="match status" value="1"/>
</dbReference>
<evidence type="ECO:0000313" key="10">
    <source>
        <dbReference type="Proteomes" id="UP000220251"/>
    </source>
</evidence>
<dbReference type="SUPFAM" id="SSF52540">
    <property type="entry name" value="P-loop containing nucleoside triphosphate hydrolases"/>
    <property type="match status" value="1"/>
</dbReference>
<evidence type="ECO:0000256" key="2">
    <source>
        <dbReference type="ARBA" id="ARBA00022723"/>
    </source>
</evidence>
<gene>
    <name evidence="7 9" type="primary">purA</name>
    <name evidence="9" type="ORF">ELAC_1781</name>
</gene>
<dbReference type="SMART" id="SM00788">
    <property type="entry name" value="Adenylsucc_synt"/>
    <property type="match status" value="1"/>
</dbReference>
<dbReference type="GO" id="GO:0000287">
    <property type="term" value="F:magnesium ion binding"/>
    <property type="evidence" value="ECO:0007669"/>
    <property type="project" value="UniProtKB-UniRule"/>
</dbReference>
<comment type="function">
    <text evidence="7">Plays an important role in the de novo pathway of purine nucleotide biosynthesis. Catalyzes the first committed step in the biosynthesis of AMP from IMP.</text>
</comment>
<dbReference type="HAMAP" id="MF_00011">
    <property type="entry name" value="Adenylosucc_synth"/>
    <property type="match status" value="1"/>
</dbReference>
<reference evidence="10" key="1">
    <citation type="submission" date="2015-06" db="EMBL/GenBank/DDBJ databases">
        <authorList>
            <person name="Bertelli C."/>
        </authorList>
    </citation>
    <scope>NUCLEOTIDE SEQUENCE [LARGE SCALE GENOMIC DNA]</scope>
    <source>
        <strain evidence="10">CRIB-30</strain>
    </source>
</reference>
<comment type="pathway">
    <text evidence="7 8">Purine metabolism; AMP biosynthesis via de novo pathway; AMP from IMP: step 1/2.</text>
</comment>
<dbReference type="InterPro" id="IPR027417">
    <property type="entry name" value="P-loop_NTPase"/>
</dbReference>
<dbReference type="InterPro" id="IPR001114">
    <property type="entry name" value="Adenylosuccinate_synthetase"/>
</dbReference>
<dbReference type="Pfam" id="PF00709">
    <property type="entry name" value="Adenylsucc_synt"/>
    <property type="match status" value="1"/>
</dbReference>
<comment type="subunit">
    <text evidence="7">Homodimer.</text>
</comment>
<dbReference type="EMBL" id="CWGJ01000025">
    <property type="protein sequence ID" value="CRX39107.1"/>
    <property type="molecule type" value="Genomic_DNA"/>
</dbReference>
<evidence type="ECO:0000256" key="3">
    <source>
        <dbReference type="ARBA" id="ARBA00022741"/>
    </source>
</evidence>
<comment type="cofactor">
    <cofactor evidence="7">
        <name>Mg(2+)</name>
        <dbReference type="ChEBI" id="CHEBI:18420"/>
    </cofactor>
    <text evidence="7">Binds 1 Mg(2+) ion per subunit.</text>
</comment>
<evidence type="ECO:0000256" key="7">
    <source>
        <dbReference type="HAMAP-Rule" id="MF_00011"/>
    </source>
</evidence>
<keyword evidence="10" id="KW-1185">Reference proteome</keyword>
<keyword evidence="6 7" id="KW-0342">GTP-binding</keyword>
<dbReference type="InterPro" id="IPR018220">
    <property type="entry name" value="Adenylosuccin_syn_GTP-bd"/>
</dbReference>
<feature type="binding site" evidence="7">
    <location>
        <position position="13"/>
    </location>
    <ligand>
        <name>Mg(2+)</name>
        <dbReference type="ChEBI" id="CHEBI:18420"/>
    </ligand>
</feature>
<evidence type="ECO:0000256" key="5">
    <source>
        <dbReference type="ARBA" id="ARBA00022842"/>
    </source>
</evidence>
<feature type="active site" description="Proton acceptor" evidence="7">
    <location>
        <position position="13"/>
    </location>
</feature>
<keyword evidence="1 7" id="KW-0436">Ligase</keyword>
<protein>
    <recommendedName>
        <fullName evidence="7 8">Adenylosuccinate synthetase</fullName>
        <shortName evidence="7">AMPSase</shortName>
        <shortName evidence="7">AdSS</shortName>
        <ecNumber evidence="7 8">6.3.4.4</ecNumber>
    </recommendedName>
    <alternativeName>
        <fullName evidence="7">IMP--aspartate ligase</fullName>
    </alternativeName>
</protein>
<feature type="binding site" description="in other chain" evidence="7">
    <location>
        <begin position="13"/>
        <end position="16"/>
    </location>
    <ligand>
        <name>IMP</name>
        <dbReference type="ChEBI" id="CHEBI:58053"/>
        <note>ligand shared between dimeric partners</note>
    </ligand>
</feature>
<keyword evidence="3 7" id="KW-0547">Nucleotide-binding</keyword>
<evidence type="ECO:0000256" key="8">
    <source>
        <dbReference type="RuleBase" id="RU000520"/>
    </source>
</evidence>
<keyword evidence="5 7" id="KW-0460">Magnesium</keyword>
<feature type="binding site" evidence="7">
    <location>
        <position position="40"/>
    </location>
    <ligand>
        <name>Mg(2+)</name>
        <dbReference type="ChEBI" id="CHEBI:18420"/>
    </ligand>
</feature>
<keyword evidence="4 7" id="KW-0658">Purine biosynthesis</keyword>
<dbReference type="UniPathway" id="UPA00075">
    <property type="reaction ID" value="UER00335"/>
</dbReference>
<evidence type="ECO:0000256" key="6">
    <source>
        <dbReference type="ARBA" id="ARBA00023134"/>
    </source>
</evidence>
<dbReference type="OrthoDB" id="9807553at2"/>
<dbReference type="InterPro" id="IPR042109">
    <property type="entry name" value="Adenylosuccinate_synth_dom1"/>
</dbReference>
<comment type="subcellular location">
    <subcellularLocation>
        <location evidence="7">Cytoplasm</location>
    </subcellularLocation>
</comment>
<organism evidence="9 10">
    <name type="scientific">Estrella lausannensis</name>
    <dbReference type="NCBI Taxonomy" id="483423"/>
    <lineage>
        <taxon>Bacteria</taxon>
        <taxon>Pseudomonadati</taxon>
        <taxon>Chlamydiota</taxon>
        <taxon>Chlamydiia</taxon>
        <taxon>Parachlamydiales</taxon>
        <taxon>Candidatus Criblamydiaceae</taxon>
        <taxon>Estrella</taxon>
    </lineage>
</organism>
<dbReference type="AlphaFoldDB" id="A0A0H5DRA8"/>
<sequence>MPSVVVVGTQWGDEGKGKIVDILAGKARHVVHSQRGNSAGHAIVVGQKEYKLHLIPTGILHPETRCCIGAGCVINPEVPLQVIDLSKAAKDKE</sequence>
<dbReference type="GO" id="GO:0004019">
    <property type="term" value="F:adenylosuccinate synthase activity"/>
    <property type="evidence" value="ECO:0007669"/>
    <property type="project" value="UniProtKB-UniRule"/>
</dbReference>
<comment type="similarity">
    <text evidence="7 8">Belongs to the adenylosuccinate synthetase family.</text>
</comment>
<accession>A0A0H5DRA8</accession>
<dbReference type="Proteomes" id="UP000220251">
    <property type="component" value="Unassembled WGS sequence"/>
</dbReference>
<dbReference type="PANTHER" id="PTHR11846:SF0">
    <property type="entry name" value="ADENYLOSUCCINATE SYNTHETASE"/>
    <property type="match status" value="1"/>
</dbReference>
<feature type="binding site" evidence="7">
    <location>
        <begin position="40"/>
        <end position="42"/>
    </location>
    <ligand>
        <name>GTP</name>
        <dbReference type="ChEBI" id="CHEBI:37565"/>
    </ligand>
</feature>
<feature type="active site" description="Proton donor" evidence="7">
    <location>
        <position position="41"/>
    </location>
</feature>
<evidence type="ECO:0000256" key="1">
    <source>
        <dbReference type="ARBA" id="ARBA00022598"/>
    </source>
</evidence>
<evidence type="ECO:0000256" key="4">
    <source>
        <dbReference type="ARBA" id="ARBA00022755"/>
    </source>
</evidence>
<dbReference type="GO" id="GO:0044208">
    <property type="term" value="P:'de novo' AMP biosynthetic process"/>
    <property type="evidence" value="ECO:0007669"/>
    <property type="project" value="UniProtKB-UniRule"/>
</dbReference>
<dbReference type="GO" id="GO:0005737">
    <property type="term" value="C:cytoplasm"/>
    <property type="evidence" value="ECO:0007669"/>
    <property type="project" value="UniProtKB-SubCell"/>
</dbReference>
<name>A0A0H5DRA8_9BACT</name>
<keyword evidence="2 7" id="KW-0479">Metal-binding</keyword>
<dbReference type="Gene3D" id="3.40.440.10">
    <property type="entry name" value="Adenylosuccinate Synthetase, subunit A, domain 1"/>
    <property type="match status" value="1"/>
</dbReference>
<keyword evidence="7" id="KW-0963">Cytoplasm</keyword>
<evidence type="ECO:0000313" key="9">
    <source>
        <dbReference type="EMBL" id="CRX39107.1"/>
    </source>
</evidence>
<proteinExistence type="inferred from homology"/>
<feature type="binding site" evidence="7">
    <location>
        <begin position="12"/>
        <end position="18"/>
    </location>
    <ligand>
        <name>GTP</name>
        <dbReference type="ChEBI" id="CHEBI:37565"/>
    </ligand>
</feature>
<comment type="catalytic activity">
    <reaction evidence="7 8">
        <text>IMP + L-aspartate + GTP = N(6)-(1,2-dicarboxyethyl)-AMP + GDP + phosphate + 2 H(+)</text>
        <dbReference type="Rhea" id="RHEA:15753"/>
        <dbReference type="ChEBI" id="CHEBI:15378"/>
        <dbReference type="ChEBI" id="CHEBI:29991"/>
        <dbReference type="ChEBI" id="CHEBI:37565"/>
        <dbReference type="ChEBI" id="CHEBI:43474"/>
        <dbReference type="ChEBI" id="CHEBI:57567"/>
        <dbReference type="ChEBI" id="CHEBI:58053"/>
        <dbReference type="ChEBI" id="CHEBI:58189"/>
        <dbReference type="EC" id="6.3.4.4"/>
    </reaction>
</comment>